<proteinExistence type="predicted"/>
<gene>
    <name evidence="1" type="ORF">AXF42_Ash017458</name>
</gene>
<evidence type="ECO:0000313" key="1">
    <source>
        <dbReference type="EMBL" id="PKA48559.1"/>
    </source>
</evidence>
<protein>
    <recommendedName>
        <fullName evidence="3">DUF3741 domain-containing protein</fullName>
    </recommendedName>
</protein>
<dbReference type="PANTHER" id="PTHR47071">
    <property type="entry name" value="PROTEIN TRM32"/>
    <property type="match status" value="1"/>
</dbReference>
<dbReference type="PANTHER" id="PTHR47071:SF9">
    <property type="entry name" value="TRM32-LIKE PROTEIN (DUF3741)"/>
    <property type="match status" value="1"/>
</dbReference>
<evidence type="ECO:0008006" key="3">
    <source>
        <dbReference type="Google" id="ProtNLM"/>
    </source>
</evidence>
<dbReference type="OrthoDB" id="758104at2759"/>
<keyword evidence="2" id="KW-1185">Reference proteome</keyword>
<accession>A0A2H9ZZ26</accession>
<sequence length="233" mass="26829">MEGGGEAASKTSMRDCCYQESSFPFAIPSPSRVDGLLGSFWGFAPVAWEDKMVEHLRHNHGVRGCMNLKSLADWRHGEGKRDGSDVLLHPSEEFLAMMNLFNGKVESIQKILEDPCFIFAHYLHCQQAFNADLKRTHSFPAQGLLERKNDEPYEVRHKRIERESLVKKINDLHLENTFSHPDKTDADILRIKPMLGVDNNSQKDKHCLCNRKRRDLFLFSCSSPNMRIAERER</sequence>
<dbReference type="Proteomes" id="UP000236161">
    <property type="component" value="Unassembled WGS sequence"/>
</dbReference>
<organism evidence="1 2">
    <name type="scientific">Apostasia shenzhenica</name>
    <dbReference type="NCBI Taxonomy" id="1088818"/>
    <lineage>
        <taxon>Eukaryota</taxon>
        <taxon>Viridiplantae</taxon>
        <taxon>Streptophyta</taxon>
        <taxon>Embryophyta</taxon>
        <taxon>Tracheophyta</taxon>
        <taxon>Spermatophyta</taxon>
        <taxon>Magnoliopsida</taxon>
        <taxon>Liliopsida</taxon>
        <taxon>Asparagales</taxon>
        <taxon>Orchidaceae</taxon>
        <taxon>Apostasioideae</taxon>
        <taxon>Apostasia</taxon>
    </lineage>
</organism>
<dbReference type="AlphaFoldDB" id="A0A2H9ZZ26"/>
<reference evidence="1 2" key="1">
    <citation type="journal article" date="2017" name="Nature">
        <title>The Apostasia genome and the evolution of orchids.</title>
        <authorList>
            <person name="Zhang G.Q."/>
            <person name="Liu K.W."/>
            <person name="Li Z."/>
            <person name="Lohaus R."/>
            <person name="Hsiao Y.Y."/>
            <person name="Niu S.C."/>
            <person name="Wang J.Y."/>
            <person name="Lin Y.C."/>
            <person name="Xu Q."/>
            <person name="Chen L.J."/>
            <person name="Yoshida K."/>
            <person name="Fujiwara S."/>
            <person name="Wang Z.W."/>
            <person name="Zhang Y.Q."/>
            <person name="Mitsuda N."/>
            <person name="Wang M."/>
            <person name="Liu G.H."/>
            <person name="Pecoraro L."/>
            <person name="Huang H.X."/>
            <person name="Xiao X.J."/>
            <person name="Lin M."/>
            <person name="Wu X.Y."/>
            <person name="Wu W.L."/>
            <person name="Chen Y.Y."/>
            <person name="Chang S.B."/>
            <person name="Sakamoto S."/>
            <person name="Ohme-Takagi M."/>
            <person name="Yagi M."/>
            <person name="Zeng S.J."/>
            <person name="Shen C.Y."/>
            <person name="Yeh C.M."/>
            <person name="Luo Y.B."/>
            <person name="Tsai W.C."/>
            <person name="Van de Peer Y."/>
            <person name="Liu Z.J."/>
        </authorList>
    </citation>
    <scope>NUCLEOTIDE SEQUENCE [LARGE SCALE GENOMIC DNA]</scope>
    <source>
        <strain evidence="2">cv. Shenzhen</strain>
        <tissue evidence="1">Stem</tissue>
    </source>
</reference>
<dbReference type="EMBL" id="KZ452313">
    <property type="protein sequence ID" value="PKA48559.1"/>
    <property type="molecule type" value="Genomic_DNA"/>
</dbReference>
<evidence type="ECO:0000313" key="2">
    <source>
        <dbReference type="Proteomes" id="UP000236161"/>
    </source>
</evidence>
<name>A0A2H9ZZ26_9ASPA</name>
<dbReference type="InterPro" id="IPR044257">
    <property type="entry name" value="TRM32-like"/>
</dbReference>